<name>A0A645J6C1_9ZZZZ</name>
<reference evidence="1" key="1">
    <citation type="submission" date="2019-08" db="EMBL/GenBank/DDBJ databases">
        <authorList>
            <person name="Kucharzyk K."/>
            <person name="Murdoch R.W."/>
            <person name="Higgins S."/>
            <person name="Loffler F."/>
        </authorList>
    </citation>
    <scope>NUCLEOTIDE SEQUENCE</scope>
</reference>
<sequence>MGIFHFGHSGVGGTVRIYNTVAEKISVAGHIRSVIAAIFIVNPAIFVNSLHTLVNPIPDVCALEVRILIDGLPLQIEIST</sequence>
<dbReference type="EMBL" id="VSSQ01123816">
    <property type="protein sequence ID" value="MPN55023.1"/>
    <property type="molecule type" value="Genomic_DNA"/>
</dbReference>
<protein>
    <submittedName>
        <fullName evidence="1">Uncharacterized protein</fullName>
    </submittedName>
</protein>
<accession>A0A645J6C1</accession>
<gene>
    <name evidence="1" type="ORF">SDC9_202702</name>
</gene>
<comment type="caution">
    <text evidence="1">The sequence shown here is derived from an EMBL/GenBank/DDBJ whole genome shotgun (WGS) entry which is preliminary data.</text>
</comment>
<proteinExistence type="predicted"/>
<evidence type="ECO:0000313" key="1">
    <source>
        <dbReference type="EMBL" id="MPN55023.1"/>
    </source>
</evidence>
<dbReference type="AlphaFoldDB" id="A0A645J6C1"/>
<organism evidence="1">
    <name type="scientific">bioreactor metagenome</name>
    <dbReference type="NCBI Taxonomy" id="1076179"/>
    <lineage>
        <taxon>unclassified sequences</taxon>
        <taxon>metagenomes</taxon>
        <taxon>ecological metagenomes</taxon>
    </lineage>
</organism>